<dbReference type="RefSeq" id="WP_008916993.1">
    <property type="nucleotide sequence ID" value="NZ_CM001854.1"/>
</dbReference>
<proteinExistence type="predicted"/>
<reference evidence="1 2" key="1">
    <citation type="journal article" date="2012" name="BMC Genomics">
        <title>Comparative genomics of bacteria in the genus Providencia isolated from wild Drosophila melanogaster.</title>
        <authorList>
            <person name="Galac M.R."/>
            <person name="Lazzaro B.P."/>
        </authorList>
    </citation>
    <scope>NUCLEOTIDE SEQUENCE [LARGE SCALE GENOMIC DNA]</scope>
    <source>
        <strain evidence="1 2">DSM 19967</strain>
        <plasmid evidence="1">pPSN2</plasmid>
    </source>
</reference>
<protein>
    <submittedName>
        <fullName evidence="1">Uncharacterized protein</fullName>
    </submittedName>
</protein>
<evidence type="ECO:0000313" key="1">
    <source>
        <dbReference type="EMBL" id="EKT52844.1"/>
    </source>
</evidence>
<dbReference type="AlphaFoldDB" id="K8VXF7"/>
<dbReference type="EMBL" id="AKKN01000016">
    <property type="protein sequence ID" value="EKT52844.1"/>
    <property type="molecule type" value="Genomic_DNA"/>
</dbReference>
<geneLocation type="plasmid" evidence="1 2">
    <name>pPSN2</name>
</geneLocation>
<dbReference type="Proteomes" id="UP000010290">
    <property type="component" value="Plasmid pPSN2"/>
</dbReference>
<dbReference type="HOGENOM" id="CLU_187674_0_0_6"/>
<name>K8VXF7_9GAMM</name>
<keyword evidence="2" id="KW-1185">Reference proteome</keyword>
<keyword evidence="1" id="KW-0614">Plasmid</keyword>
<dbReference type="OrthoDB" id="6460017at2"/>
<gene>
    <name evidence="1" type="ORF">OO7_16340</name>
</gene>
<accession>K8VXF7</accession>
<dbReference type="PATRIC" id="fig|1141660.3.peg.3268"/>
<evidence type="ECO:0000313" key="2">
    <source>
        <dbReference type="Proteomes" id="UP000010290"/>
    </source>
</evidence>
<sequence>MAPKRKTYNITEERQLRLERLAIHVSQRIGKQIRWSELLTYLIDKFDKEAADEIISEHEIENRPKLSDFFEKKN</sequence>
<comment type="caution">
    <text evidence="1">The sequence shown here is derived from an EMBL/GenBank/DDBJ whole genome shotgun (WGS) entry which is preliminary data.</text>
</comment>
<organism evidence="1 2">
    <name type="scientific">Providencia sneebia DSM 19967</name>
    <dbReference type="NCBI Taxonomy" id="1141660"/>
    <lineage>
        <taxon>Bacteria</taxon>
        <taxon>Pseudomonadati</taxon>
        <taxon>Pseudomonadota</taxon>
        <taxon>Gammaproteobacteria</taxon>
        <taxon>Enterobacterales</taxon>
        <taxon>Morganellaceae</taxon>
        <taxon>Providencia</taxon>
    </lineage>
</organism>